<proteinExistence type="predicted"/>
<dbReference type="Gene3D" id="1.10.340.70">
    <property type="match status" value="1"/>
</dbReference>
<evidence type="ECO:0000256" key="1">
    <source>
        <dbReference type="SAM" id="MobiDB-lite"/>
    </source>
</evidence>
<evidence type="ECO:0000313" key="3">
    <source>
        <dbReference type="EnsemblMetazoa" id="XP_019848905.1"/>
    </source>
</evidence>
<dbReference type="InterPro" id="IPR050951">
    <property type="entry name" value="Retrovirus_Pol_polyprotein"/>
</dbReference>
<reference evidence="4" key="1">
    <citation type="journal article" date="2010" name="Nature">
        <title>The Amphimedon queenslandica genome and the evolution of animal complexity.</title>
        <authorList>
            <person name="Srivastava M."/>
            <person name="Simakov O."/>
            <person name="Chapman J."/>
            <person name="Fahey B."/>
            <person name="Gauthier M.E."/>
            <person name="Mitros T."/>
            <person name="Richards G.S."/>
            <person name="Conaco C."/>
            <person name="Dacre M."/>
            <person name="Hellsten U."/>
            <person name="Larroux C."/>
            <person name="Putnam N.H."/>
            <person name="Stanke M."/>
            <person name="Adamska M."/>
            <person name="Darling A."/>
            <person name="Degnan S.M."/>
            <person name="Oakley T.H."/>
            <person name="Plachetzki D.C."/>
            <person name="Zhai Y."/>
            <person name="Adamski M."/>
            <person name="Calcino A."/>
            <person name="Cummins S.F."/>
            <person name="Goodstein D.M."/>
            <person name="Harris C."/>
            <person name="Jackson D.J."/>
            <person name="Leys S.P."/>
            <person name="Shu S."/>
            <person name="Woodcroft B.J."/>
            <person name="Vervoort M."/>
            <person name="Kosik K.S."/>
            <person name="Manning G."/>
            <person name="Degnan B.M."/>
            <person name="Rokhsar D.S."/>
        </authorList>
    </citation>
    <scope>NUCLEOTIDE SEQUENCE [LARGE SCALE GENOMIC DNA]</scope>
</reference>
<dbReference type="RefSeq" id="XP_019848905.1">
    <property type="nucleotide sequence ID" value="XM_019993346.1"/>
</dbReference>
<dbReference type="PANTHER" id="PTHR37984:SF5">
    <property type="entry name" value="PROTEIN NYNRIN-LIKE"/>
    <property type="match status" value="1"/>
</dbReference>
<reference evidence="3" key="2">
    <citation type="submission" date="2024-06" db="UniProtKB">
        <authorList>
            <consortium name="EnsemblMetazoa"/>
        </authorList>
    </citation>
    <scope>IDENTIFICATION</scope>
</reference>
<dbReference type="Pfam" id="PF17921">
    <property type="entry name" value="Integrase_H2C2"/>
    <property type="match status" value="1"/>
</dbReference>
<accession>A0AAN0IVR6</accession>
<feature type="domain" description="Integrase zinc-binding" evidence="2">
    <location>
        <begin position="62"/>
        <end position="111"/>
    </location>
</feature>
<evidence type="ECO:0000259" key="2">
    <source>
        <dbReference type="Pfam" id="PF17921"/>
    </source>
</evidence>
<dbReference type="PANTHER" id="PTHR37984">
    <property type="entry name" value="PROTEIN CBG26694"/>
    <property type="match status" value="1"/>
</dbReference>
<sequence length="171" mass="19514">MCHPCGRLSCDVSRQMKRKAEMSPLKKAKRQESCSRARLTYMSPESQEQRKNNQQNDRISGRCRVLKELHETHPGISKMKHHSRSNQWWPGLDADITDIVQKCETCEVNRPNPLKAPLHPWAFPARPWAGVHIDHAGPFCGKLFLIVIDANSKWMDVHIVPSTASEVTIAK</sequence>
<evidence type="ECO:0000313" key="4">
    <source>
        <dbReference type="Proteomes" id="UP000007879"/>
    </source>
</evidence>
<feature type="region of interest" description="Disordered" evidence="1">
    <location>
        <begin position="17"/>
        <end position="60"/>
    </location>
</feature>
<dbReference type="InterPro" id="IPR041588">
    <property type="entry name" value="Integrase_H2C2"/>
</dbReference>
<dbReference type="EnsemblMetazoa" id="XM_019993346.1">
    <property type="protein sequence ID" value="XP_019848905.1"/>
    <property type="gene ID" value="LOC109580298"/>
</dbReference>
<keyword evidence="4" id="KW-1185">Reference proteome</keyword>
<organism evidence="3 4">
    <name type="scientific">Amphimedon queenslandica</name>
    <name type="common">Sponge</name>
    <dbReference type="NCBI Taxonomy" id="400682"/>
    <lineage>
        <taxon>Eukaryota</taxon>
        <taxon>Metazoa</taxon>
        <taxon>Porifera</taxon>
        <taxon>Demospongiae</taxon>
        <taxon>Heteroscleromorpha</taxon>
        <taxon>Haplosclerida</taxon>
        <taxon>Niphatidae</taxon>
        <taxon>Amphimedon</taxon>
    </lineage>
</organism>
<dbReference type="KEGG" id="aqu:109580298"/>
<dbReference type="GeneID" id="109580298"/>
<dbReference type="Proteomes" id="UP000007879">
    <property type="component" value="Unassembled WGS sequence"/>
</dbReference>
<name>A0AAN0IVR6_AMPQE</name>
<protein>
    <recommendedName>
        <fullName evidence="2">Integrase zinc-binding domain-containing protein</fullName>
    </recommendedName>
</protein>
<dbReference type="AlphaFoldDB" id="A0AAN0IVR6"/>